<feature type="chain" id="PRO_5019869410" description="Lipocalin-like protein" evidence="1">
    <location>
        <begin position="21"/>
        <end position="135"/>
    </location>
</feature>
<proteinExistence type="predicted"/>
<sequence length="135" mass="15085">MKYFAMLTGAFLLCAASACKKSASVNPVSDDITGSWRWVRSQGGIAGNTLTPATVGYNQTQIYGADSTLKMYKNDTLKMQGRFYIQRNVQYRGEIVDLLKIADQPGRSLVIRNDTLYTYDVMIDDGYGSVYARIR</sequence>
<comment type="caution">
    <text evidence="2">The sequence shown here is derived from an EMBL/GenBank/DDBJ whole genome shotgun (WGS) entry which is preliminary data.</text>
</comment>
<keyword evidence="3" id="KW-1185">Reference proteome</keyword>
<dbReference type="Proteomes" id="UP000268007">
    <property type="component" value="Unassembled WGS sequence"/>
</dbReference>
<organism evidence="2 3">
    <name type="scientific">Mucilaginibacter gracilis</name>
    <dbReference type="NCBI Taxonomy" id="423350"/>
    <lineage>
        <taxon>Bacteria</taxon>
        <taxon>Pseudomonadati</taxon>
        <taxon>Bacteroidota</taxon>
        <taxon>Sphingobacteriia</taxon>
        <taxon>Sphingobacteriales</taxon>
        <taxon>Sphingobacteriaceae</taxon>
        <taxon>Mucilaginibacter</taxon>
    </lineage>
</organism>
<keyword evidence="1" id="KW-0732">Signal</keyword>
<evidence type="ECO:0000313" key="3">
    <source>
        <dbReference type="Proteomes" id="UP000268007"/>
    </source>
</evidence>
<protein>
    <recommendedName>
        <fullName evidence="4">Lipocalin-like protein</fullName>
    </recommendedName>
</protein>
<evidence type="ECO:0008006" key="4">
    <source>
        <dbReference type="Google" id="ProtNLM"/>
    </source>
</evidence>
<dbReference type="OrthoDB" id="1118927at2"/>
<dbReference type="RefSeq" id="WP_121197767.1">
    <property type="nucleotide sequence ID" value="NZ_RBKU01000001.1"/>
</dbReference>
<gene>
    <name evidence="2" type="ORF">BDD43_2312</name>
</gene>
<accession>A0A495J048</accession>
<dbReference type="EMBL" id="RBKU01000001">
    <property type="protein sequence ID" value="RKR82143.1"/>
    <property type="molecule type" value="Genomic_DNA"/>
</dbReference>
<name>A0A495J048_9SPHI</name>
<dbReference type="AlphaFoldDB" id="A0A495J048"/>
<dbReference type="PROSITE" id="PS51257">
    <property type="entry name" value="PROKAR_LIPOPROTEIN"/>
    <property type="match status" value="1"/>
</dbReference>
<evidence type="ECO:0000313" key="2">
    <source>
        <dbReference type="EMBL" id="RKR82143.1"/>
    </source>
</evidence>
<feature type="signal peptide" evidence="1">
    <location>
        <begin position="1"/>
        <end position="20"/>
    </location>
</feature>
<evidence type="ECO:0000256" key="1">
    <source>
        <dbReference type="SAM" id="SignalP"/>
    </source>
</evidence>
<reference evidence="2 3" key="1">
    <citation type="submission" date="2018-10" db="EMBL/GenBank/DDBJ databases">
        <title>Genomic Encyclopedia of Archaeal and Bacterial Type Strains, Phase II (KMG-II): from individual species to whole genera.</title>
        <authorList>
            <person name="Goeker M."/>
        </authorList>
    </citation>
    <scope>NUCLEOTIDE SEQUENCE [LARGE SCALE GENOMIC DNA]</scope>
    <source>
        <strain evidence="2 3">DSM 18602</strain>
    </source>
</reference>